<keyword evidence="1" id="KW-0560">Oxidoreductase</keyword>
<dbReference type="PANTHER" id="PTHR20883:SF49">
    <property type="entry name" value="PHYTANOYL-COA DIOXYGENASE"/>
    <property type="match status" value="1"/>
</dbReference>
<dbReference type="SUPFAM" id="SSF51197">
    <property type="entry name" value="Clavaminate synthase-like"/>
    <property type="match status" value="1"/>
</dbReference>
<dbReference type="GO" id="GO:0016706">
    <property type="term" value="F:2-oxoglutarate-dependent dioxygenase activity"/>
    <property type="evidence" value="ECO:0007669"/>
    <property type="project" value="UniProtKB-ARBA"/>
</dbReference>
<protein>
    <submittedName>
        <fullName evidence="1">Phytanoyl-CoA dioxygenase family protein</fullName>
    </submittedName>
</protein>
<reference evidence="1" key="1">
    <citation type="submission" date="2019-09" db="EMBL/GenBank/DDBJ databases">
        <title>Characterisation of the sponge microbiome using genome-centric metagenomics.</title>
        <authorList>
            <person name="Engelberts J.P."/>
            <person name="Robbins S.J."/>
            <person name="De Goeij J.M."/>
            <person name="Aranda M."/>
            <person name="Bell S.C."/>
            <person name="Webster N.S."/>
        </authorList>
    </citation>
    <scope>NUCLEOTIDE SEQUENCE</scope>
    <source>
        <strain evidence="1">SB0662_bin_9</strain>
    </source>
</reference>
<dbReference type="EMBL" id="VXPY01000018">
    <property type="protein sequence ID" value="MYD89370.1"/>
    <property type="molecule type" value="Genomic_DNA"/>
</dbReference>
<dbReference type="AlphaFoldDB" id="A0A6B1DP99"/>
<dbReference type="InterPro" id="IPR008775">
    <property type="entry name" value="Phytyl_CoA_dOase-like"/>
</dbReference>
<proteinExistence type="predicted"/>
<organism evidence="1">
    <name type="scientific">Caldilineaceae bacterium SB0662_bin_9</name>
    <dbReference type="NCBI Taxonomy" id="2605258"/>
    <lineage>
        <taxon>Bacteria</taxon>
        <taxon>Bacillati</taxon>
        <taxon>Chloroflexota</taxon>
        <taxon>Caldilineae</taxon>
        <taxon>Caldilineales</taxon>
        <taxon>Caldilineaceae</taxon>
    </lineage>
</organism>
<name>A0A6B1DP99_9CHLR</name>
<dbReference type="PANTHER" id="PTHR20883">
    <property type="entry name" value="PHYTANOYL-COA DIOXYGENASE DOMAIN CONTAINING 1"/>
    <property type="match status" value="1"/>
</dbReference>
<dbReference type="GO" id="GO:0005506">
    <property type="term" value="F:iron ion binding"/>
    <property type="evidence" value="ECO:0007669"/>
    <property type="project" value="UniProtKB-ARBA"/>
</dbReference>
<gene>
    <name evidence="1" type="ORF">F4Y08_03380</name>
</gene>
<dbReference type="Gene3D" id="2.60.120.620">
    <property type="entry name" value="q2cbj1_9rhob like domain"/>
    <property type="match status" value="1"/>
</dbReference>
<dbReference type="Pfam" id="PF05721">
    <property type="entry name" value="PhyH"/>
    <property type="match status" value="1"/>
</dbReference>
<sequence length="263" mass="29682">MTAEYPVSVEQRDRFEADGFIHLPRVLSHAVLAHFTPLIDAVVEEYGRSQPDLAERNTYGQAFLQIGQLWRRDERIAPLCLAPRLGRIAADLMGVAGTRMYHDQALFKEPGGGFTPWHADQHYWPLGNDNTITAWIPLQDTPVEMGPLSFCRGSHRIHTHRELSISDESEQRIGRTLKDYPVVETAFELGDVSFHRGWVFHRAGPNNTDQMRGVMTIIMMEDGIRKRSVRPSHVNEAANFLPGVGEGEVVATHLNPVIFSHRA</sequence>
<evidence type="ECO:0000313" key="1">
    <source>
        <dbReference type="EMBL" id="MYD89370.1"/>
    </source>
</evidence>
<comment type="caution">
    <text evidence="1">The sequence shown here is derived from an EMBL/GenBank/DDBJ whole genome shotgun (WGS) entry which is preliminary data.</text>
</comment>
<keyword evidence="1" id="KW-0223">Dioxygenase</keyword>
<accession>A0A6B1DP99</accession>